<reference evidence="8 9" key="1">
    <citation type="journal article" date="2018" name="Environ. Microbiol.">
        <title>Isolation and genomic characterization of Novimethylophilus kurashikiensis gen. nov. sp. nov., a new lanthanide-dependent methylotrophic species of Methylophilaceae.</title>
        <authorList>
            <person name="Lv H."/>
            <person name="Sahin N."/>
            <person name="Tani A."/>
        </authorList>
    </citation>
    <scope>NUCLEOTIDE SEQUENCE [LARGE SCALE GENOMIC DNA]</scope>
    <source>
        <strain evidence="8 9">La2-4</strain>
    </source>
</reference>
<dbReference type="InterPro" id="IPR002104">
    <property type="entry name" value="Integrase_catalytic"/>
</dbReference>
<dbReference type="Proteomes" id="UP000245081">
    <property type="component" value="Unassembled WGS sequence"/>
</dbReference>
<evidence type="ECO:0000259" key="7">
    <source>
        <dbReference type="PROSITE" id="PS51900"/>
    </source>
</evidence>
<gene>
    <name evidence="8" type="primary">xerD</name>
    <name evidence="8" type="ORF">NMK_2455</name>
</gene>
<dbReference type="OrthoDB" id="6814137at2"/>
<comment type="caution">
    <text evidence="8">The sequence shown here is derived from an EMBL/GenBank/DDBJ whole genome shotgun (WGS) entry which is preliminary data.</text>
</comment>
<feature type="domain" description="Tyr recombinase" evidence="6">
    <location>
        <begin position="145"/>
        <end position="322"/>
    </location>
</feature>
<dbReference type="InterPro" id="IPR044068">
    <property type="entry name" value="CB"/>
</dbReference>
<dbReference type="InterPro" id="IPR010998">
    <property type="entry name" value="Integrase_recombinase_N"/>
</dbReference>
<dbReference type="SUPFAM" id="SSF56349">
    <property type="entry name" value="DNA breaking-rejoining enzymes"/>
    <property type="match status" value="1"/>
</dbReference>
<dbReference type="GO" id="GO:0006310">
    <property type="term" value="P:DNA recombination"/>
    <property type="evidence" value="ECO:0007669"/>
    <property type="project" value="UniProtKB-KW"/>
</dbReference>
<keyword evidence="3 5" id="KW-0238">DNA-binding</keyword>
<sequence length="322" mass="37182">MAKSPEIDVKSGLLFAGSSLLDWSLHPRESFARWLAGEVVAQRRQFRASSADTYTHQFETWLRFLEARHSSLLEATQDDAEAYFNQLSLKHVSRRRTHKEGIEAVSRRRYLQLIDRVYRALRQLGWDGANPMLLELKKERGLAVPEPASLTDEEVDRLWRAIKLLDGWKGDRDRAMAALLLGAGLRCNELLAMPWSAVGPDYRVRILPAGVHREHVSIILPGQARGFWELWERDRHDMGVRSEVAFPATRAGRPYTESGVFRRIDTWLRMANIHRKEDRGVNLLRNTFARQALLRYSPEEVQEFLGHEELRSTVRHGLTEPD</sequence>
<evidence type="ECO:0000313" key="9">
    <source>
        <dbReference type="Proteomes" id="UP000245081"/>
    </source>
</evidence>
<evidence type="ECO:0000256" key="2">
    <source>
        <dbReference type="ARBA" id="ARBA00022908"/>
    </source>
</evidence>
<feature type="domain" description="Core-binding (CB)" evidence="7">
    <location>
        <begin position="29"/>
        <end position="122"/>
    </location>
</feature>
<dbReference type="PANTHER" id="PTHR30349">
    <property type="entry name" value="PHAGE INTEGRASE-RELATED"/>
    <property type="match status" value="1"/>
</dbReference>
<evidence type="ECO:0000256" key="3">
    <source>
        <dbReference type="ARBA" id="ARBA00023125"/>
    </source>
</evidence>
<dbReference type="AlphaFoldDB" id="A0A2R5FEH9"/>
<keyword evidence="2" id="KW-0229">DNA integration</keyword>
<name>A0A2R5FEH9_9PROT</name>
<dbReference type="PROSITE" id="PS51900">
    <property type="entry name" value="CB"/>
    <property type="match status" value="1"/>
</dbReference>
<dbReference type="GO" id="GO:0003677">
    <property type="term" value="F:DNA binding"/>
    <property type="evidence" value="ECO:0007669"/>
    <property type="project" value="UniProtKB-UniRule"/>
</dbReference>
<accession>A0A2R5FEH9</accession>
<evidence type="ECO:0000313" key="8">
    <source>
        <dbReference type="EMBL" id="GBG14854.1"/>
    </source>
</evidence>
<keyword evidence="9" id="KW-1185">Reference proteome</keyword>
<protein>
    <submittedName>
        <fullName evidence="8">Integrase/recombinase XerD</fullName>
    </submittedName>
</protein>
<dbReference type="PANTHER" id="PTHR30349:SF64">
    <property type="entry name" value="PROPHAGE INTEGRASE INTD-RELATED"/>
    <property type="match status" value="1"/>
</dbReference>
<dbReference type="Gene3D" id="1.10.443.10">
    <property type="entry name" value="Intergrase catalytic core"/>
    <property type="match status" value="1"/>
</dbReference>
<dbReference type="PROSITE" id="PS51898">
    <property type="entry name" value="TYR_RECOMBINASE"/>
    <property type="match status" value="1"/>
</dbReference>
<evidence type="ECO:0000256" key="4">
    <source>
        <dbReference type="ARBA" id="ARBA00023172"/>
    </source>
</evidence>
<evidence type="ECO:0000256" key="1">
    <source>
        <dbReference type="ARBA" id="ARBA00008857"/>
    </source>
</evidence>
<proteinExistence type="inferred from homology"/>
<evidence type="ECO:0000256" key="5">
    <source>
        <dbReference type="PROSITE-ProRule" id="PRU01248"/>
    </source>
</evidence>
<dbReference type="Gene3D" id="1.10.150.130">
    <property type="match status" value="1"/>
</dbReference>
<keyword evidence="4" id="KW-0233">DNA recombination</keyword>
<dbReference type="InterPro" id="IPR011010">
    <property type="entry name" value="DNA_brk_join_enz"/>
</dbReference>
<dbReference type="InterPro" id="IPR050090">
    <property type="entry name" value="Tyrosine_recombinase_XerCD"/>
</dbReference>
<dbReference type="Pfam" id="PF00589">
    <property type="entry name" value="Phage_integrase"/>
    <property type="match status" value="1"/>
</dbReference>
<dbReference type="CDD" id="cd00397">
    <property type="entry name" value="DNA_BRE_C"/>
    <property type="match status" value="1"/>
</dbReference>
<evidence type="ECO:0000259" key="6">
    <source>
        <dbReference type="PROSITE" id="PS51898"/>
    </source>
</evidence>
<dbReference type="GO" id="GO:0015074">
    <property type="term" value="P:DNA integration"/>
    <property type="evidence" value="ECO:0007669"/>
    <property type="project" value="UniProtKB-KW"/>
</dbReference>
<dbReference type="InterPro" id="IPR013762">
    <property type="entry name" value="Integrase-like_cat_sf"/>
</dbReference>
<organism evidence="8 9">
    <name type="scientific">Novimethylophilus kurashikiensis</name>
    <dbReference type="NCBI Taxonomy" id="1825523"/>
    <lineage>
        <taxon>Bacteria</taxon>
        <taxon>Pseudomonadati</taxon>
        <taxon>Pseudomonadota</taxon>
        <taxon>Betaproteobacteria</taxon>
        <taxon>Nitrosomonadales</taxon>
        <taxon>Methylophilaceae</taxon>
        <taxon>Novimethylophilus</taxon>
    </lineage>
</organism>
<comment type="similarity">
    <text evidence="1">Belongs to the 'phage' integrase family.</text>
</comment>
<dbReference type="RefSeq" id="WP_109016036.1">
    <property type="nucleotide sequence ID" value="NZ_BDOQ01000010.1"/>
</dbReference>
<dbReference type="EMBL" id="BDOQ01000010">
    <property type="protein sequence ID" value="GBG14854.1"/>
    <property type="molecule type" value="Genomic_DNA"/>
</dbReference>